<dbReference type="InterPro" id="IPR001611">
    <property type="entry name" value="Leu-rich_rpt"/>
</dbReference>
<keyword evidence="2" id="KW-0433">Leucine-rich repeat</keyword>
<dbReference type="FunFam" id="3.80.10.10:FF:000041">
    <property type="entry name" value="LRR receptor-like serine/threonine-protein kinase ERECTA"/>
    <property type="match status" value="1"/>
</dbReference>
<dbReference type="SUPFAM" id="SSF52058">
    <property type="entry name" value="L domain-like"/>
    <property type="match status" value="2"/>
</dbReference>
<keyword evidence="6" id="KW-1133">Transmembrane helix</keyword>
<evidence type="ECO:0000256" key="3">
    <source>
        <dbReference type="ARBA" id="ARBA00022692"/>
    </source>
</evidence>
<keyword evidence="5" id="KW-0677">Repeat</keyword>
<dbReference type="Gene3D" id="3.80.10.10">
    <property type="entry name" value="Ribonuclease Inhibitor"/>
    <property type="match status" value="2"/>
</dbReference>
<keyword evidence="4 9" id="KW-0732">Signal</keyword>
<dbReference type="PRINTS" id="PR00019">
    <property type="entry name" value="LEURICHRPT"/>
</dbReference>
<dbReference type="InterPro" id="IPR032675">
    <property type="entry name" value="LRR_dom_sf"/>
</dbReference>
<comment type="subcellular location">
    <subcellularLocation>
        <location evidence="1">Membrane</location>
        <topology evidence="1">Single-pass type I membrane protein</topology>
    </subcellularLocation>
</comment>
<accession>A0A6P6V790</accession>
<sequence length="412" mass="45714">MKDLRWIVGLSSLEGLVLSGVNLSAVEVGLQTINMLPSLTRLELVGCGLFMNPHLSQVNFTSLSSLELGENNFNNYMVPPWLHNLTGLHDLGLSSNHLSGPIHGLFEQMTSLVDLNLGENLFDASTLKSLCNVSSLNYLDLSLNDMQGSIPSEIGQLSKLQVLDVSSNSLTGVLSEDHFAKLGELKSLNQSENLFALNVSSWWVPRFQLRDIMMSSIKVGLLFPAWLRTEKEVQWLDMQNASISDSIPSWFGVFCYEIYFVDFFNNNLTWNLLEFKQMKKSPPDGNSPSTVLKSNKLDGSLKSFPSYIYELDLSQNFLTGHIPLPDVGQTVASTIFLILSDNHFTSSIPEDLCKLENLKYLDLSNNFLSGRVPLCLGNLPDLLVLNLANNSLCGQIPSSLGNLGQLWILHLN</sequence>
<evidence type="ECO:0000256" key="8">
    <source>
        <dbReference type="ARBA" id="ARBA00023180"/>
    </source>
</evidence>
<dbReference type="PANTHER" id="PTHR48063">
    <property type="entry name" value="LRR RECEPTOR-LIKE KINASE"/>
    <property type="match status" value="1"/>
</dbReference>
<dbReference type="Proteomes" id="UP001652660">
    <property type="component" value="Chromosome 11e"/>
</dbReference>
<reference evidence="10" key="1">
    <citation type="journal article" date="2025" name="Foods">
        <title>Unveiling the Microbial Signatures of Arabica Coffee Cherries: Insights into Ripeness Specific Diversity, Functional Traits, and Implications for Quality and Safety.</title>
        <authorList>
            <consortium name="RefSeq"/>
            <person name="Tenea G.N."/>
            <person name="Cifuentes V."/>
            <person name="Reyes P."/>
            <person name="Cevallos-Vallejos M."/>
        </authorList>
    </citation>
    <scope>NUCLEOTIDE SEQUENCE [LARGE SCALE GENOMIC DNA]</scope>
</reference>
<keyword evidence="7" id="KW-0472">Membrane</keyword>
<evidence type="ECO:0000313" key="11">
    <source>
        <dbReference type="RefSeq" id="XP_027098854.1"/>
    </source>
</evidence>
<reference evidence="11" key="2">
    <citation type="submission" date="2025-08" db="UniProtKB">
        <authorList>
            <consortium name="RefSeq"/>
        </authorList>
    </citation>
    <scope>IDENTIFICATION</scope>
    <source>
        <tissue evidence="11">Leaves</tissue>
    </source>
</reference>
<dbReference type="AlphaFoldDB" id="A0A6P6V790"/>
<dbReference type="GeneID" id="113718134"/>
<evidence type="ECO:0000256" key="4">
    <source>
        <dbReference type="ARBA" id="ARBA00022729"/>
    </source>
</evidence>
<keyword evidence="3" id="KW-0812">Transmembrane</keyword>
<name>A0A6P6V790_COFAR</name>
<dbReference type="Pfam" id="PF00560">
    <property type="entry name" value="LRR_1"/>
    <property type="match status" value="5"/>
</dbReference>
<dbReference type="RefSeq" id="XP_027098854.1">
    <property type="nucleotide sequence ID" value="XM_027243053.1"/>
</dbReference>
<keyword evidence="8" id="KW-0325">Glycoprotein</keyword>
<proteinExistence type="predicted"/>
<evidence type="ECO:0000313" key="10">
    <source>
        <dbReference type="Proteomes" id="UP001652660"/>
    </source>
</evidence>
<dbReference type="OrthoDB" id="1739302at2759"/>
<feature type="chain" id="PRO_5028011858" evidence="9">
    <location>
        <begin position="20"/>
        <end position="412"/>
    </location>
</feature>
<gene>
    <name evidence="11" type="primary">LOC113718134</name>
</gene>
<dbReference type="FunFam" id="3.80.10.10:FF:001678">
    <property type="entry name" value="Calmodulin-binding receptor kinase CaMRLK"/>
    <property type="match status" value="1"/>
</dbReference>
<dbReference type="InterPro" id="IPR046956">
    <property type="entry name" value="RLP23-like"/>
</dbReference>
<evidence type="ECO:0000256" key="2">
    <source>
        <dbReference type="ARBA" id="ARBA00022614"/>
    </source>
</evidence>
<evidence type="ECO:0000256" key="7">
    <source>
        <dbReference type="ARBA" id="ARBA00023136"/>
    </source>
</evidence>
<protein>
    <submittedName>
        <fullName evidence="11">Uncharacterized protein</fullName>
    </submittedName>
</protein>
<evidence type="ECO:0000256" key="6">
    <source>
        <dbReference type="ARBA" id="ARBA00022989"/>
    </source>
</evidence>
<organism evidence="10 11">
    <name type="scientific">Coffea arabica</name>
    <name type="common">Arabian coffee</name>
    <dbReference type="NCBI Taxonomy" id="13443"/>
    <lineage>
        <taxon>Eukaryota</taxon>
        <taxon>Viridiplantae</taxon>
        <taxon>Streptophyta</taxon>
        <taxon>Embryophyta</taxon>
        <taxon>Tracheophyta</taxon>
        <taxon>Spermatophyta</taxon>
        <taxon>Magnoliopsida</taxon>
        <taxon>eudicotyledons</taxon>
        <taxon>Gunneridae</taxon>
        <taxon>Pentapetalae</taxon>
        <taxon>asterids</taxon>
        <taxon>lamiids</taxon>
        <taxon>Gentianales</taxon>
        <taxon>Rubiaceae</taxon>
        <taxon>Ixoroideae</taxon>
        <taxon>Gardenieae complex</taxon>
        <taxon>Bertiereae - Coffeeae clade</taxon>
        <taxon>Coffeeae</taxon>
        <taxon>Coffea</taxon>
    </lineage>
</organism>
<dbReference type="PANTHER" id="PTHR48063:SF112">
    <property type="entry name" value="RECEPTOR LIKE PROTEIN 30-LIKE"/>
    <property type="match status" value="1"/>
</dbReference>
<feature type="signal peptide" evidence="9">
    <location>
        <begin position="1"/>
        <end position="19"/>
    </location>
</feature>
<dbReference type="GO" id="GO:0016020">
    <property type="term" value="C:membrane"/>
    <property type="evidence" value="ECO:0007669"/>
    <property type="project" value="UniProtKB-SubCell"/>
</dbReference>
<keyword evidence="10" id="KW-1185">Reference proteome</keyword>
<evidence type="ECO:0000256" key="1">
    <source>
        <dbReference type="ARBA" id="ARBA00004479"/>
    </source>
</evidence>
<evidence type="ECO:0000256" key="5">
    <source>
        <dbReference type="ARBA" id="ARBA00022737"/>
    </source>
</evidence>
<evidence type="ECO:0000256" key="9">
    <source>
        <dbReference type="SAM" id="SignalP"/>
    </source>
</evidence>